<protein>
    <submittedName>
        <fullName evidence="8">HAMP domain-containing protein</fullName>
    </submittedName>
</protein>
<dbReference type="GO" id="GO:0004888">
    <property type="term" value="F:transmembrane signaling receptor activity"/>
    <property type="evidence" value="ECO:0007669"/>
    <property type="project" value="TreeGrafter"/>
</dbReference>
<dbReference type="InterPro" id="IPR004089">
    <property type="entry name" value="MCPsignal_dom"/>
</dbReference>
<keyword evidence="5" id="KW-1133">Transmembrane helix</keyword>
<dbReference type="AlphaFoldDB" id="A0A923MQ02"/>
<keyword evidence="5" id="KW-0812">Transmembrane</keyword>
<name>A0A923MQ02_9BURK</name>
<dbReference type="PROSITE" id="PS50885">
    <property type="entry name" value="HAMP"/>
    <property type="match status" value="1"/>
</dbReference>
<sequence length="555" mass="58655">MKVWHKMLLAPSVAIVFLLALGALAVGLMARQGMAIASLTRDRGASIELVITAYRELNKAHVAAYRTFTLAGHVPEPELRASVVDHARVVDAYIRKTTEFRNRSSLHPDERALVDTVIPQMEHYRTQFQAATADALALRETAKSSLGRADASFGKVLATFTTLGELQGKLSAEASAQGAANFRGMVISLGAVAVAAAVISLGLALLMARQVVRRLRAASDAAREVARGDLTATIEVRGRDEAAELLQAQSRMQQDLRRVVGEVLTGARAVAGASAQIAQGNQDLSQRTEMQASTLEETASSMEELTSTVQQNADNARQASALATEASGVARKGGDMVADVVNTMNGISDSSRRISEIIGVIDGIAFQTNILALNAAVEAARAGEQGRGFAVVAAEVRNLAQRSAAAAREIKGLIGESVDKVEAGNRLAHATGATMQDMVRSVTRVSDLVAEIAAASQEQSSGIVQVNTAVSRMEEVVQQNASLVEEASAATEAMKAQSEALLELVSRFRLPEEAAQARPAAPAAEVPAIRVREPRQPVVAAAPVPQLPAGPWREF</sequence>
<feature type="domain" description="HAMP" evidence="7">
    <location>
        <begin position="209"/>
        <end position="261"/>
    </location>
</feature>
<comment type="similarity">
    <text evidence="3">Belongs to the methyl-accepting chemotaxis (MCP) protein family.</text>
</comment>
<dbReference type="SUPFAM" id="SSF58104">
    <property type="entry name" value="Methyl-accepting chemotaxis protein (MCP) signaling domain"/>
    <property type="match status" value="1"/>
</dbReference>
<gene>
    <name evidence="8" type="ORF">H8N03_05780</name>
</gene>
<comment type="subcellular location">
    <subcellularLocation>
        <location evidence="1">Membrane</location>
    </subcellularLocation>
</comment>
<dbReference type="Gene3D" id="1.10.287.950">
    <property type="entry name" value="Methyl-accepting chemotaxis protein"/>
    <property type="match status" value="1"/>
</dbReference>
<keyword evidence="9" id="KW-1185">Reference proteome</keyword>
<feature type="domain" description="Methyl-accepting transducer" evidence="6">
    <location>
        <begin position="266"/>
        <end position="495"/>
    </location>
</feature>
<dbReference type="InterPro" id="IPR003660">
    <property type="entry name" value="HAMP_dom"/>
</dbReference>
<dbReference type="GO" id="GO:0006935">
    <property type="term" value="P:chemotaxis"/>
    <property type="evidence" value="ECO:0007669"/>
    <property type="project" value="TreeGrafter"/>
</dbReference>
<accession>A0A923MQ02</accession>
<dbReference type="SMART" id="SM00283">
    <property type="entry name" value="MA"/>
    <property type="match status" value="1"/>
</dbReference>
<organism evidence="8 9">
    <name type="scientific">Ramlibacter cellulosilyticus</name>
    <dbReference type="NCBI Taxonomy" id="2764187"/>
    <lineage>
        <taxon>Bacteria</taxon>
        <taxon>Pseudomonadati</taxon>
        <taxon>Pseudomonadota</taxon>
        <taxon>Betaproteobacteria</taxon>
        <taxon>Burkholderiales</taxon>
        <taxon>Comamonadaceae</taxon>
        <taxon>Ramlibacter</taxon>
    </lineage>
</organism>
<evidence type="ECO:0000259" key="7">
    <source>
        <dbReference type="PROSITE" id="PS50885"/>
    </source>
</evidence>
<dbReference type="RefSeq" id="WP_187075142.1">
    <property type="nucleotide sequence ID" value="NZ_JACORT010000001.1"/>
</dbReference>
<evidence type="ECO:0000313" key="8">
    <source>
        <dbReference type="EMBL" id="MBC5782444.1"/>
    </source>
</evidence>
<dbReference type="EMBL" id="JACORT010000001">
    <property type="protein sequence ID" value="MBC5782444.1"/>
    <property type="molecule type" value="Genomic_DNA"/>
</dbReference>
<evidence type="ECO:0000256" key="5">
    <source>
        <dbReference type="SAM" id="Phobius"/>
    </source>
</evidence>
<evidence type="ECO:0000259" key="6">
    <source>
        <dbReference type="PROSITE" id="PS50111"/>
    </source>
</evidence>
<dbReference type="Pfam" id="PF00015">
    <property type="entry name" value="MCPsignal"/>
    <property type="match status" value="1"/>
</dbReference>
<keyword evidence="4" id="KW-0807">Transducer</keyword>
<evidence type="ECO:0000256" key="2">
    <source>
        <dbReference type="ARBA" id="ARBA00022481"/>
    </source>
</evidence>
<comment type="caution">
    <text evidence="8">The sequence shown here is derived from an EMBL/GenBank/DDBJ whole genome shotgun (WGS) entry which is preliminary data.</text>
</comment>
<keyword evidence="2" id="KW-0488">Methylation</keyword>
<dbReference type="GO" id="GO:0007165">
    <property type="term" value="P:signal transduction"/>
    <property type="evidence" value="ECO:0007669"/>
    <property type="project" value="UniProtKB-KW"/>
</dbReference>
<reference evidence="8" key="1">
    <citation type="submission" date="2020-08" db="EMBL/GenBank/DDBJ databases">
        <title>Ramlibacter sp. USB13 16S ribosomal RNA gene genome sequencing and assembly.</title>
        <authorList>
            <person name="Kang M."/>
        </authorList>
    </citation>
    <scope>NUCLEOTIDE SEQUENCE</scope>
    <source>
        <strain evidence="8">USB13</strain>
    </source>
</reference>
<proteinExistence type="inferred from homology"/>
<evidence type="ECO:0000256" key="4">
    <source>
        <dbReference type="PROSITE-ProRule" id="PRU00284"/>
    </source>
</evidence>
<dbReference type="CDD" id="cd06225">
    <property type="entry name" value="HAMP"/>
    <property type="match status" value="1"/>
</dbReference>
<dbReference type="Pfam" id="PF00672">
    <property type="entry name" value="HAMP"/>
    <property type="match status" value="1"/>
</dbReference>
<dbReference type="Proteomes" id="UP000608513">
    <property type="component" value="Unassembled WGS sequence"/>
</dbReference>
<dbReference type="FunFam" id="1.10.287.950:FF:000001">
    <property type="entry name" value="Methyl-accepting chemotaxis sensory transducer"/>
    <property type="match status" value="1"/>
</dbReference>
<dbReference type="GO" id="GO:0005886">
    <property type="term" value="C:plasma membrane"/>
    <property type="evidence" value="ECO:0007669"/>
    <property type="project" value="TreeGrafter"/>
</dbReference>
<evidence type="ECO:0000256" key="3">
    <source>
        <dbReference type="ARBA" id="ARBA00029447"/>
    </source>
</evidence>
<dbReference type="CDD" id="cd11386">
    <property type="entry name" value="MCP_signal"/>
    <property type="match status" value="1"/>
</dbReference>
<evidence type="ECO:0000313" key="9">
    <source>
        <dbReference type="Proteomes" id="UP000608513"/>
    </source>
</evidence>
<dbReference type="PANTHER" id="PTHR43531">
    <property type="entry name" value="PROTEIN ICFG"/>
    <property type="match status" value="1"/>
</dbReference>
<dbReference type="InterPro" id="IPR051310">
    <property type="entry name" value="MCP_chemotaxis"/>
</dbReference>
<dbReference type="PROSITE" id="PS50111">
    <property type="entry name" value="CHEMOTAXIS_TRANSDUC_2"/>
    <property type="match status" value="1"/>
</dbReference>
<keyword evidence="5" id="KW-0472">Membrane</keyword>
<dbReference type="PANTHER" id="PTHR43531:SF14">
    <property type="entry name" value="METHYL-ACCEPTING CHEMOTAXIS PROTEIN I-RELATED"/>
    <property type="match status" value="1"/>
</dbReference>
<evidence type="ECO:0000256" key="1">
    <source>
        <dbReference type="ARBA" id="ARBA00004370"/>
    </source>
</evidence>
<dbReference type="SMART" id="SM00304">
    <property type="entry name" value="HAMP"/>
    <property type="match status" value="1"/>
</dbReference>
<feature type="transmembrane region" description="Helical" evidence="5">
    <location>
        <begin position="185"/>
        <end position="206"/>
    </location>
</feature>